<dbReference type="AlphaFoldDB" id="A0A409WZZ4"/>
<evidence type="ECO:0000313" key="1">
    <source>
        <dbReference type="EMBL" id="PPQ84031.1"/>
    </source>
</evidence>
<organism evidence="1 2">
    <name type="scientific">Psilocybe cyanescens</name>
    <dbReference type="NCBI Taxonomy" id="93625"/>
    <lineage>
        <taxon>Eukaryota</taxon>
        <taxon>Fungi</taxon>
        <taxon>Dikarya</taxon>
        <taxon>Basidiomycota</taxon>
        <taxon>Agaricomycotina</taxon>
        <taxon>Agaricomycetes</taxon>
        <taxon>Agaricomycetidae</taxon>
        <taxon>Agaricales</taxon>
        <taxon>Agaricineae</taxon>
        <taxon>Strophariaceae</taxon>
        <taxon>Psilocybe</taxon>
    </lineage>
</organism>
<accession>A0A409WZZ4</accession>
<dbReference type="Proteomes" id="UP000283269">
    <property type="component" value="Unassembled WGS sequence"/>
</dbReference>
<sequence>MSDVYYRTSDRGSLLRSSVIFHVLHSSHISHDPDACDDTKELPPDLVFGLALISSRESIRVKCNLYAVSF</sequence>
<keyword evidence="2" id="KW-1185">Reference proteome</keyword>
<protein>
    <submittedName>
        <fullName evidence="1">Uncharacterized protein</fullName>
    </submittedName>
</protein>
<dbReference type="EMBL" id="NHYD01002942">
    <property type="protein sequence ID" value="PPQ84031.1"/>
    <property type="molecule type" value="Genomic_DNA"/>
</dbReference>
<proteinExistence type="predicted"/>
<reference evidence="1 2" key="1">
    <citation type="journal article" date="2018" name="Evol. Lett.">
        <title>Horizontal gene cluster transfer increased hallucinogenic mushroom diversity.</title>
        <authorList>
            <person name="Reynolds H.T."/>
            <person name="Vijayakumar V."/>
            <person name="Gluck-Thaler E."/>
            <person name="Korotkin H.B."/>
            <person name="Matheny P.B."/>
            <person name="Slot J.C."/>
        </authorList>
    </citation>
    <scope>NUCLEOTIDE SEQUENCE [LARGE SCALE GENOMIC DNA]</scope>
    <source>
        <strain evidence="1 2">2631</strain>
    </source>
</reference>
<gene>
    <name evidence="1" type="ORF">CVT25_000577</name>
</gene>
<name>A0A409WZZ4_PSICY</name>
<comment type="caution">
    <text evidence="1">The sequence shown here is derived from an EMBL/GenBank/DDBJ whole genome shotgun (WGS) entry which is preliminary data.</text>
</comment>
<evidence type="ECO:0000313" key="2">
    <source>
        <dbReference type="Proteomes" id="UP000283269"/>
    </source>
</evidence>
<dbReference type="InParanoid" id="A0A409WZZ4"/>